<dbReference type="Gene3D" id="6.10.340.10">
    <property type="match status" value="1"/>
</dbReference>
<feature type="domain" description="HAMP" evidence="15">
    <location>
        <begin position="310"/>
        <end position="369"/>
    </location>
</feature>
<dbReference type="PANTHER" id="PTHR34220">
    <property type="entry name" value="SENSOR HISTIDINE KINASE YPDA"/>
    <property type="match status" value="1"/>
</dbReference>
<name>A0A3S8RSZ0_9BACL</name>
<dbReference type="SUPFAM" id="SSF55874">
    <property type="entry name" value="ATPase domain of HSP90 chaperone/DNA topoisomerase II/histidine kinase"/>
    <property type="match status" value="1"/>
</dbReference>
<gene>
    <name evidence="16" type="ORF">EIM92_07775</name>
</gene>
<comment type="subcellular location">
    <subcellularLocation>
        <location evidence="2">Cell membrane</location>
        <topology evidence="2">Multi-pass membrane protein</topology>
    </subcellularLocation>
</comment>
<dbReference type="InterPro" id="IPR003660">
    <property type="entry name" value="HAMP_dom"/>
</dbReference>
<evidence type="ECO:0000313" key="16">
    <source>
        <dbReference type="EMBL" id="AZK46101.1"/>
    </source>
</evidence>
<dbReference type="PROSITE" id="PS50109">
    <property type="entry name" value="HIS_KIN"/>
    <property type="match status" value="1"/>
</dbReference>
<dbReference type="PANTHER" id="PTHR34220:SF7">
    <property type="entry name" value="SENSOR HISTIDINE KINASE YPDA"/>
    <property type="match status" value="1"/>
</dbReference>
<evidence type="ECO:0000256" key="13">
    <source>
        <dbReference type="SAM" id="Phobius"/>
    </source>
</evidence>
<evidence type="ECO:0000256" key="8">
    <source>
        <dbReference type="ARBA" id="ARBA00022777"/>
    </source>
</evidence>
<dbReference type="Gene3D" id="3.30.565.10">
    <property type="entry name" value="Histidine kinase-like ATPase, C-terminal domain"/>
    <property type="match status" value="1"/>
</dbReference>
<dbReference type="Pfam" id="PF00672">
    <property type="entry name" value="HAMP"/>
    <property type="match status" value="1"/>
</dbReference>
<reference evidence="16 17" key="1">
    <citation type="submission" date="2018-11" db="EMBL/GenBank/DDBJ databases">
        <title>Genome sequencing of Paenibacillus lentus DSM25539(T).</title>
        <authorList>
            <person name="Kook J.-K."/>
            <person name="Park S.-N."/>
            <person name="Lim Y.K."/>
        </authorList>
    </citation>
    <scope>NUCLEOTIDE SEQUENCE [LARGE SCALE GENOMIC DNA]</scope>
    <source>
        <strain evidence="16 17">DSM 25539</strain>
    </source>
</reference>
<evidence type="ECO:0000256" key="9">
    <source>
        <dbReference type="ARBA" id="ARBA00022840"/>
    </source>
</evidence>
<comment type="catalytic activity">
    <reaction evidence="1">
        <text>ATP + protein L-histidine = ADP + protein N-phospho-L-histidine.</text>
        <dbReference type="EC" id="2.7.13.3"/>
    </reaction>
</comment>
<dbReference type="SMART" id="SM00387">
    <property type="entry name" value="HATPase_c"/>
    <property type="match status" value="1"/>
</dbReference>
<evidence type="ECO:0000256" key="3">
    <source>
        <dbReference type="ARBA" id="ARBA00012438"/>
    </source>
</evidence>
<dbReference type="EC" id="2.7.13.3" evidence="3"/>
<dbReference type="AlphaFoldDB" id="A0A3S8RSZ0"/>
<proteinExistence type="predicted"/>
<evidence type="ECO:0000256" key="12">
    <source>
        <dbReference type="SAM" id="Coils"/>
    </source>
</evidence>
<keyword evidence="12" id="KW-0175">Coiled coil</keyword>
<dbReference type="SUPFAM" id="SSF158472">
    <property type="entry name" value="HAMP domain-like"/>
    <property type="match status" value="1"/>
</dbReference>
<dbReference type="GO" id="GO:0005886">
    <property type="term" value="C:plasma membrane"/>
    <property type="evidence" value="ECO:0007669"/>
    <property type="project" value="UniProtKB-SubCell"/>
</dbReference>
<keyword evidence="13" id="KW-1133">Transmembrane helix</keyword>
<evidence type="ECO:0000256" key="1">
    <source>
        <dbReference type="ARBA" id="ARBA00000085"/>
    </source>
</evidence>
<evidence type="ECO:0000259" key="15">
    <source>
        <dbReference type="PROSITE" id="PS50885"/>
    </source>
</evidence>
<dbReference type="InterPro" id="IPR036890">
    <property type="entry name" value="HATPase_C_sf"/>
</dbReference>
<keyword evidence="5" id="KW-0597">Phosphoprotein</keyword>
<feature type="transmembrane region" description="Helical" evidence="13">
    <location>
        <begin position="13"/>
        <end position="35"/>
    </location>
</feature>
<feature type="coiled-coil region" evidence="12">
    <location>
        <begin position="350"/>
        <end position="389"/>
    </location>
</feature>
<keyword evidence="8 16" id="KW-0418">Kinase</keyword>
<keyword evidence="7" id="KW-0547">Nucleotide-binding</keyword>
<evidence type="ECO:0000256" key="6">
    <source>
        <dbReference type="ARBA" id="ARBA00022679"/>
    </source>
</evidence>
<dbReference type="GO" id="GO:0000155">
    <property type="term" value="F:phosphorelay sensor kinase activity"/>
    <property type="evidence" value="ECO:0007669"/>
    <property type="project" value="InterPro"/>
</dbReference>
<dbReference type="PRINTS" id="PR00344">
    <property type="entry name" value="BCTRLSENSOR"/>
</dbReference>
<feature type="transmembrane region" description="Helical" evidence="13">
    <location>
        <begin position="289"/>
        <end position="306"/>
    </location>
</feature>
<evidence type="ECO:0000256" key="2">
    <source>
        <dbReference type="ARBA" id="ARBA00004651"/>
    </source>
</evidence>
<dbReference type="OrthoDB" id="9776552at2"/>
<evidence type="ECO:0000256" key="11">
    <source>
        <dbReference type="ARBA" id="ARBA00023136"/>
    </source>
</evidence>
<dbReference type="GO" id="GO:0005524">
    <property type="term" value="F:ATP binding"/>
    <property type="evidence" value="ECO:0007669"/>
    <property type="project" value="UniProtKB-KW"/>
</dbReference>
<evidence type="ECO:0000259" key="14">
    <source>
        <dbReference type="PROSITE" id="PS50109"/>
    </source>
</evidence>
<organism evidence="16 17">
    <name type="scientific">Paenibacillus lentus</name>
    <dbReference type="NCBI Taxonomy" id="1338368"/>
    <lineage>
        <taxon>Bacteria</taxon>
        <taxon>Bacillati</taxon>
        <taxon>Bacillota</taxon>
        <taxon>Bacilli</taxon>
        <taxon>Bacillales</taxon>
        <taxon>Paenibacillaceae</taxon>
        <taxon>Paenibacillus</taxon>
    </lineage>
</organism>
<feature type="domain" description="Histidine kinase" evidence="14">
    <location>
        <begin position="412"/>
        <end position="585"/>
    </location>
</feature>
<accession>A0A3S8RSZ0</accession>
<dbReference type="InterPro" id="IPR010559">
    <property type="entry name" value="Sig_transdc_His_kin_internal"/>
</dbReference>
<dbReference type="EMBL" id="CP034248">
    <property type="protein sequence ID" value="AZK46101.1"/>
    <property type="molecule type" value="Genomic_DNA"/>
</dbReference>
<keyword evidence="10" id="KW-0902">Two-component regulatory system</keyword>
<dbReference type="RefSeq" id="WP_125082172.1">
    <property type="nucleotide sequence ID" value="NZ_CP034248.1"/>
</dbReference>
<keyword evidence="4" id="KW-1003">Cell membrane</keyword>
<dbReference type="Proteomes" id="UP000273145">
    <property type="component" value="Chromosome"/>
</dbReference>
<dbReference type="PROSITE" id="PS50885">
    <property type="entry name" value="HAMP"/>
    <property type="match status" value="1"/>
</dbReference>
<keyword evidence="9" id="KW-0067">ATP-binding</keyword>
<keyword evidence="17" id="KW-1185">Reference proteome</keyword>
<evidence type="ECO:0000313" key="17">
    <source>
        <dbReference type="Proteomes" id="UP000273145"/>
    </source>
</evidence>
<dbReference type="Pfam" id="PF06580">
    <property type="entry name" value="His_kinase"/>
    <property type="match status" value="1"/>
</dbReference>
<dbReference type="KEGG" id="plen:EIM92_07775"/>
<keyword evidence="6" id="KW-0808">Transferase</keyword>
<dbReference type="InterPro" id="IPR003594">
    <property type="entry name" value="HATPase_dom"/>
</dbReference>
<evidence type="ECO:0000256" key="7">
    <source>
        <dbReference type="ARBA" id="ARBA00022741"/>
    </source>
</evidence>
<evidence type="ECO:0000256" key="5">
    <source>
        <dbReference type="ARBA" id="ARBA00022553"/>
    </source>
</evidence>
<dbReference type="SMART" id="SM00304">
    <property type="entry name" value="HAMP"/>
    <property type="match status" value="1"/>
</dbReference>
<evidence type="ECO:0000256" key="4">
    <source>
        <dbReference type="ARBA" id="ARBA00022475"/>
    </source>
</evidence>
<keyword evidence="13" id="KW-0812">Transmembrane</keyword>
<dbReference type="Pfam" id="PF02518">
    <property type="entry name" value="HATPase_c"/>
    <property type="match status" value="1"/>
</dbReference>
<dbReference type="InterPro" id="IPR004358">
    <property type="entry name" value="Sig_transdc_His_kin-like_C"/>
</dbReference>
<protein>
    <recommendedName>
        <fullName evidence="3">histidine kinase</fullName>
        <ecNumber evidence="3">2.7.13.3</ecNumber>
    </recommendedName>
</protein>
<sequence>MGKFRGVFREAGIYHKMLVLITLLMIVSFSLYWIALKYVTSLYDRQMYERTSQVLNSSALGIENQLREQEELSFRVFSDEQLQQSLAHLKVDGATAYQKAIQRKKIMDRLTAIAGSEKFVYSIMVIDREHQALIGGNRAGMAQELQTELTSIAESADGSNVWYVGSDRSLYAVRQIKSYSGTTFPRDNLGTLIIRFRKERIIEDFVQSGGDDSHLIITDGSKIIYPDHPLISEAEIAAELMRSESYGLTTVGENRYFFTRVRSSDLGWTYLNMTPFNSMFRTISFVKELVTIIFILILFIGIAFGVKLSRSITRPIEQLIKKMRKIEKGDLDNLEEQSLGEVPKTSQTEVEHLQRTFKMMIQRIRELINQNYAKQLVIRESELKALQAQINPHFLYNTLDSINWLAKVNGQKQISQMVESLGFLLRSSLDDGTSLVTLKSELEIIRSYVTIQRIRFEERLDFELEVPDEYLDALIPKMTLQPLLENAIHYALEPKIDPCHIRIIVEKLTEKHGALNIRVEDDGPGMTADFITELRGGRVQTRGKGIGLSNIEERIKLTFGSEWGIRIESEPNVRTAIHVRIPYRQGEEEDV</sequence>
<keyword evidence="11 13" id="KW-0472">Membrane</keyword>
<evidence type="ECO:0000256" key="10">
    <source>
        <dbReference type="ARBA" id="ARBA00023012"/>
    </source>
</evidence>
<dbReference type="InterPro" id="IPR050640">
    <property type="entry name" value="Bact_2-comp_sensor_kinase"/>
</dbReference>
<dbReference type="CDD" id="cd06225">
    <property type="entry name" value="HAMP"/>
    <property type="match status" value="1"/>
</dbReference>
<dbReference type="InterPro" id="IPR005467">
    <property type="entry name" value="His_kinase_dom"/>
</dbReference>